<protein>
    <submittedName>
        <fullName evidence="2">Uncharacterized protein</fullName>
    </submittedName>
</protein>
<evidence type="ECO:0000256" key="1">
    <source>
        <dbReference type="SAM" id="MobiDB-lite"/>
    </source>
</evidence>
<evidence type="ECO:0000313" key="3">
    <source>
        <dbReference type="Proteomes" id="UP000257109"/>
    </source>
</evidence>
<dbReference type="GO" id="GO:0003676">
    <property type="term" value="F:nucleic acid binding"/>
    <property type="evidence" value="ECO:0007669"/>
    <property type="project" value="InterPro"/>
</dbReference>
<organism evidence="2 3">
    <name type="scientific">Mucuna pruriens</name>
    <name type="common">Velvet bean</name>
    <name type="synonym">Dolichos pruriens</name>
    <dbReference type="NCBI Taxonomy" id="157652"/>
    <lineage>
        <taxon>Eukaryota</taxon>
        <taxon>Viridiplantae</taxon>
        <taxon>Streptophyta</taxon>
        <taxon>Embryophyta</taxon>
        <taxon>Tracheophyta</taxon>
        <taxon>Spermatophyta</taxon>
        <taxon>Magnoliopsida</taxon>
        <taxon>eudicotyledons</taxon>
        <taxon>Gunneridae</taxon>
        <taxon>Pentapetalae</taxon>
        <taxon>rosids</taxon>
        <taxon>fabids</taxon>
        <taxon>Fabales</taxon>
        <taxon>Fabaceae</taxon>
        <taxon>Papilionoideae</taxon>
        <taxon>50 kb inversion clade</taxon>
        <taxon>NPAAA clade</taxon>
        <taxon>indigoferoid/millettioid clade</taxon>
        <taxon>Phaseoleae</taxon>
        <taxon>Mucuna</taxon>
    </lineage>
</organism>
<gene>
    <name evidence="2" type="ORF">CR513_60071</name>
</gene>
<feature type="non-terminal residue" evidence="2">
    <location>
        <position position="1"/>
    </location>
</feature>
<keyword evidence="3" id="KW-1185">Reference proteome</keyword>
<dbReference type="InterPro" id="IPR036397">
    <property type="entry name" value="RNaseH_sf"/>
</dbReference>
<dbReference type="EMBL" id="QJKJ01015988">
    <property type="protein sequence ID" value="RDX61679.1"/>
    <property type="molecule type" value="Genomic_DNA"/>
</dbReference>
<evidence type="ECO:0000313" key="2">
    <source>
        <dbReference type="EMBL" id="RDX61679.1"/>
    </source>
</evidence>
<proteinExistence type="predicted"/>
<dbReference type="PANTHER" id="PTHR48475:SF2">
    <property type="entry name" value="RIBONUCLEASE H"/>
    <property type="match status" value="1"/>
</dbReference>
<name>A0A371E6P2_MUCPR</name>
<dbReference type="AlphaFoldDB" id="A0A371E6P2"/>
<sequence>MHSGGPDPQHLGYHWCTTTVLPLSPRPSQFDSVVSSLKPSQSNSVASESTLNRDRVGFVSVETKLDQSLPRASRLLEEAKGRWVDKLPQELWSYHTIPHSMTNKTLFRLTFGIKAMIPVEIREPSPRIALFELGRNEEELRTNLDLLQEIREIAHVREYAIRARAARRYDRGVIPHKFEPGDLVLRKVTHKTETNKLTPMCEDPFKILEEVGRGAYHLEHLDGKKVPHTWNAASLRIRSSDKPDNGQLERSAWGHEEVISPITDNRKGQPGGMKK</sequence>
<dbReference type="PANTHER" id="PTHR48475">
    <property type="entry name" value="RIBONUCLEASE H"/>
    <property type="match status" value="1"/>
</dbReference>
<comment type="caution">
    <text evidence="2">The sequence shown here is derived from an EMBL/GenBank/DDBJ whole genome shotgun (WGS) entry which is preliminary data.</text>
</comment>
<accession>A0A371E6P2</accession>
<dbReference type="OrthoDB" id="1433117at2759"/>
<dbReference type="Gene3D" id="3.30.420.10">
    <property type="entry name" value="Ribonuclease H-like superfamily/Ribonuclease H"/>
    <property type="match status" value="1"/>
</dbReference>
<reference evidence="2" key="1">
    <citation type="submission" date="2018-05" db="EMBL/GenBank/DDBJ databases">
        <title>Draft genome of Mucuna pruriens seed.</title>
        <authorList>
            <person name="Nnadi N.E."/>
            <person name="Vos R."/>
            <person name="Hasami M.H."/>
            <person name="Devisetty U.K."/>
            <person name="Aguiy J.C."/>
        </authorList>
    </citation>
    <scope>NUCLEOTIDE SEQUENCE [LARGE SCALE GENOMIC DNA]</scope>
    <source>
        <strain evidence="2">JCA_2017</strain>
    </source>
</reference>
<feature type="region of interest" description="Disordered" evidence="1">
    <location>
        <begin position="237"/>
        <end position="275"/>
    </location>
</feature>
<dbReference type="Proteomes" id="UP000257109">
    <property type="component" value="Unassembled WGS sequence"/>
</dbReference>